<dbReference type="InterPro" id="IPR042263">
    <property type="entry name" value="DPH1/DPH2_1"/>
</dbReference>
<dbReference type="Gene3D" id="3.40.50.11840">
    <property type="entry name" value="Diphthamide synthesis DPH1/DPH2 domain 1"/>
    <property type="match status" value="1"/>
</dbReference>
<dbReference type="InterPro" id="IPR042264">
    <property type="entry name" value="DPH1/DPH2_2"/>
</dbReference>
<evidence type="ECO:0000313" key="12">
    <source>
        <dbReference type="EMBL" id="KAF8560850.1"/>
    </source>
</evidence>
<comment type="pathway">
    <text evidence="1 11">Protein modification; peptidyl-diphthamide biosynthesis.</text>
</comment>
<dbReference type="Proteomes" id="UP000699462">
    <property type="component" value="Unassembled WGS sequence"/>
</dbReference>
<reference evidence="12 13" key="1">
    <citation type="submission" date="2019-07" db="EMBL/GenBank/DDBJ databases">
        <title>Annotation for the trematode Paragonimus westermani.</title>
        <authorList>
            <person name="Choi Y.-J."/>
        </authorList>
    </citation>
    <scope>NUCLEOTIDE SEQUENCE [LARGE SCALE GENOMIC DNA]</scope>
    <source>
        <strain evidence="12">180907_Pwestermani</strain>
    </source>
</reference>
<evidence type="ECO:0000256" key="6">
    <source>
        <dbReference type="ARBA" id="ARBA00022691"/>
    </source>
</evidence>
<evidence type="ECO:0000256" key="11">
    <source>
        <dbReference type="PIRNR" id="PIRNR004967"/>
    </source>
</evidence>
<dbReference type="NCBIfam" id="TIGR00322">
    <property type="entry name" value="diphth2_R"/>
    <property type="match status" value="1"/>
</dbReference>
<dbReference type="Pfam" id="PF01866">
    <property type="entry name" value="Diphthamide_syn"/>
    <property type="match status" value="1"/>
</dbReference>
<sequence length="411" mass="45824">MPPKRVLPFRIPDTLLNNCSLNETIRSLLPDNYNFEIHKTIWRIRCLHARKIALQMPEGLLMFAVPIAQILRRYSTVMEPQGGEQPNESTESSNELDITIMGDVTYGACCVDDYTANALGVELLIHYGHSCLVPIESPQVLYVFVDIGIDLAHFVDSLKANFPVDSHLTLVSTIQFVTSLQAAKRTLEETGFKVTIPQSAPLSPGEILGCTSPKIASTDALIYLGDGRFHLESAMIANPLFPAYRYDPYDKSLTHEHYDHKLMRTRRKAAIDAGRVAKNFGLILGSLGRQGSPAVVRQLQARLEQLGKSYVVLLLSEIFPSKLALFNEQVDVWIQVACPRLSIDWGTEFSKPILTPYEAAVALDLAEWHAKSNSPYPMDYYAYDSLGIWTPNHIANRPIAAPRSTNPKTVS</sequence>
<dbReference type="AlphaFoldDB" id="A0A8T0CYW4"/>
<organism evidence="12 13">
    <name type="scientific">Paragonimus westermani</name>
    <dbReference type="NCBI Taxonomy" id="34504"/>
    <lineage>
        <taxon>Eukaryota</taxon>
        <taxon>Metazoa</taxon>
        <taxon>Spiralia</taxon>
        <taxon>Lophotrochozoa</taxon>
        <taxon>Platyhelminthes</taxon>
        <taxon>Trematoda</taxon>
        <taxon>Digenea</taxon>
        <taxon>Plagiorchiida</taxon>
        <taxon>Troglotremata</taxon>
        <taxon>Troglotrematidae</taxon>
        <taxon>Paragonimus</taxon>
    </lineage>
</organism>
<comment type="cofactor">
    <cofactor evidence="11">
        <name>[4Fe-4S] cluster</name>
        <dbReference type="ChEBI" id="CHEBI:49883"/>
    </cofactor>
    <text evidence="11">Binds 1 [4Fe-4S] cluster per subunit. The cluster is coordinated with 3 cysteines and an exchangeable S-adenosyl-L-methionine.</text>
</comment>
<keyword evidence="7" id="KW-0479">Metal-binding</keyword>
<dbReference type="GO" id="GO:0046872">
    <property type="term" value="F:metal ion binding"/>
    <property type="evidence" value="ECO:0007669"/>
    <property type="project" value="UniProtKB-KW"/>
</dbReference>
<dbReference type="GO" id="GO:0090560">
    <property type="term" value="F:2-(3-amino-3-carboxypropyl)histidine synthase activity"/>
    <property type="evidence" value="ECO:0007669"/>
    <property type="project" value="UniProtKB-UniRule"/>
</dbReference>
<keyword evidence="5 11" id="KW-0808">Transferase</keyword>
<keyword evidence="11" id="KW-0004">4Fe-4S</keyword>
<evidence type="ECO:0000256" key="8">
    <source>
        <dbReference type="ARBA" id="ARBA00023004"/>
    </source>
</evidence>
<comment type="catalytic activity">
    <reaction evidence="10 11">
        <text>L-histidyl-[translation elongation factor 2] + S-adenosyl-L-methionine = 2-[(3S)-amino-3-carboxypropyl]-L-histidyl-[translation elongation factor 2] + S-methyl-5'-thioadenosine + H(+)</text>
        <dbReference type="Rhea" id="RHEA:36783"/>
        <dbReference type="Rhea" id="RHEA-COMP:9748"/>
        <dbReference type="Rhea" id="RHEA-COMP:9749"/>
        <dbReference type="ChEBI" id="CHEBI:15378"/>
        <dbReference type="ChEBI" id="CHEBI:17509"/>
        <dbReference type="ChEBI" id="CHEBI:29979"/>
        <dbReference type="ChEBI" id="CHEBI:59789"/>
        <dbReference type="ChEBI" id="CHEBI:73995"/>
        <dbReference type="EC" id="2.5.1.108"/>
    </reaction>
</comment>
<dbReference type="EMBL" id="JTDF01022188">
    <property type="protein sequence ID" value="KAF8560850.1"/>
    <property type="molecule type" value="Genomic_DNA"/>
</dbReference>
<evidence type="ECO:0000256" key="1">
    <source>
        <dbReference type="ARBA" id="ARBA00005156"/>
    </source>
</evidence>
<dbReference type="InterPro" id="IPR042265">
    <property type="entry name" value="DPH1/DPH2_3"/>
</dbReference>
<keyword evidence="13" id="KW-1185">Reference proteome</keyword>
<dbReference type="FunFam" id="3.40.50.11850:FF:000001">
    <property type="entry name" value="2-(3-amino-3-carboxypropyl)histidine synthase subunit 1"/>
    <property type="match status" value="1"/>
</dbReference>
<dbReference type="OrthoDB" id="1649088at2759"/>
<proteinExistence type="inferred from homology"/>
<dbReference type="PANTHER" id="PTHR10762">
    <property type="entry name" value="DIPHTHAMIDE BIOSYNTHESIS PROTEIN"/>
    <property type="match status" value="1"/>
</dbReference>
<keyword evidence="8" id="KW-0408">Iron</keyword>
<protein>
    <recommendedName>
        <fullName evidence="4 11">2-(3-amino-3-carboxypropyl)histidine synthase subunit 1</fullName>
        <ecNumber evidence="3 11">2.5.1.108</ecNumber>
    </recommendedName>
</protein>
<comment type="caution">
    <text evidence="12">The sequence shown here is derived from an EMBL/GenBank/DDBJ whole genome shotgun (WGS) entry which is preliminary data.</text>
</comment>
<name>A0A8T0CYW4_9TREM</name>
<keyword evidence="9" id="KW-0411">Iron-sulfur</keyword>
<dbReference type="PIRSF" id="PIRSF004967">
    <property type="entry name" value="DPH1"/>
    <property type="match status" value="1"/>
</dbReference>
<dbReference type="PANTHER" id="PTHR10762:SF1">
    <property type="entry name" value="2-(3-AMINO-3-CARBOXYPROPYL)HISTIDINE SYNTHASE SUBUNIT 1"/>
    <property type="match status" value="1"/>
</dbReference>
<accession>A0A8T0CYW4</accession>
<dbReference type="Gene3D" id="3.40.50.11850">
    <property type="entry name" value="Diphthamide synthesis DPH1/DPH2 domain 2"/>
    <property type="match status" value="1"/>
</dbReference>
<evidence type="ECO:0000256" key="3">
    <source>
        <dbReference type="ARBA" id="ARBA00012221"/>
    </source>
</evidence>
<comment type="similarity">
    <text evidence="2 11">Belongs to the DPH1/DPH2 family. DPH1 subfamily.</text>
</comment>
<dbReference type="SFLD" id="SFLDS00032">
    <property type="entry name" value="Radical_SAM_3-amino-3-carboxyp"/>
    <property type="match status" value="1"/>
</dbReference>
<dbReference type="GO" id="GO:0017183">
    <property type="term" value="P:protein histidyl modification to diphthamide"/>
    <property type="evidence" value="ECO:0007669"/>
    <property type="project" value="UniProtKB-UniRule"/>
</dbReference>
<gene>
    <name evidence="12" type="ORF">P879_10306</name>
</gene>
<evidence type="ECO:0000256" key="9">
    <source>
        <dbReference type="ARBA" id="ARBA00023014"/>
    </source>
</evidence>
<dbReference type="Gene3D" id="3.40.50.11860">
    <property type="entry name" value="Diphthamide synthesis DPH1/DPH2 domain 3"/>
    <property type="match status" value="1"/>
</dbReference>
<dbReference type="GO" id="GO:0051539">
    <property type="term" value="F:4 iron, 4 sulfur cluster binding"/>
    <property type="evidence" value="ECO:0007669"/>
    <property type="project" value="UniProtKB-UniRule"/>
</dbReference>
<evidence type="ECO:0000256" key="4">
    <source>
        <dbReference type="ARBA" id="ARBA00021915"/>
    </source>
</evidence>
<dbReference type="InterPro" id="IPR035435">
    <property type="entry name" value="DPH1/DPH2_euk_archaea"/>
</dbReference>
<evidence type="ECO:0000256" key="10">
    <source>
        <dbReference type="ARBA" id="ARBA00048403"/>
    </source>
</evidence>
<keyword evidence="6 11" id="KW-0949">S-adenosyl-L-methionine</keyword>
<dbReference type="EC" id="2.5.1.108" evidence="3 11"/>
<evidence type="ECO:0000313" key="13">
    <source>
        <dbReference type="Proteomes" id="UP000699462"/>
    </source>
</evidence>
<comment type="function">
    <text evidence="11">Catalyzes the first step of diphthamide biosynthesis, a post-translational modification of histidine which occurs in elongation factor 2.</text>
</comment>
<dbReference type="FunFam" id="3.40.50.11860:FF:000002">
    <property type="entry name" value="2-(3-amino-3-carboxypropyl)histidine synthase subunit 1"/>
    <property type="match status" value="1"/>
</dbReference>
<evidence type="ECO:0000256" key="7">
    <source>
        <dbReference type="ARBA" id="ARBA00022723"/>
    </source>
</evidence>
<evidence type="ECO:0000256" key="2">
    <source>
        <dbReference type="ARBA" id="ARBA00010173"/>
    </source>
</evidence>
<evidence type="ECO:0000256" key="5">
    <source>
        <dbReference type="ARBA" id="ARBA00022679"/>
    </source>
</evidence>
<dbReference type="InterPro" id="IPR016435">
    <property type="entry name" value="DPH1/DPH2"/>
</dbReference>